<name>A0A5D3BZI8_CUCMM</name>
<feature type="compositionally biased region" description="Low complexity" evidence="1">
    <location>
        <begin position="38"/>
        <end position="47"/>
    </location>
</feature>
<feature type="region of interest" description="Disordered" evidence="1">
    <location>
        <begin position="1"/>
        <end position="23"/>
    </location>
</feature>
<dbReference type="Proteomes" id="UP000321947">
    <property type="component" value="Unassembled WGS sequence"/>
</dbReference>
<dbReference type="EMBL" id="SSTD01014204">
    <property type="protein sequence ID" value="TYK04585.1"/>
    <property type="molecule type" value="Genomic_DNA"/>
</dbReference>
<protein>
    <submittedName>
        <fullName evidence="2">Uncharacterized protein</fullName>
    </submittedName>
</protein>
<feature type="compositionally biased region" description="Basic and acidic residues" evidence="1">
    <location>
        <begin position="141"/>
        <end position="152"/>
    </location>
</feature>
<proteinExistence type="predicted"/>
<gene>
    <name evidence="2" type="ORF">E5676_scaffold409G002220</name>
</gene>
<comment type="caution">
    <text evidence="2">The sequence shown here is derived from an EMBL/GenBank/DDBJ whole genome shotgun (WGS) entry which is preliminary data.</text>
</comment>
<feature type="region of interest" description="Disordered" evidence="1">
    <location>
        <begin position="37"/>
        <end position="108"/>
    </location>
</feature>
<evidence type="ECO:0000313" key="2">
    <source>
        <dbReference type="EMBL" id="TYK04585.1"/>
    </source>
</evidence>
<reference evidence="2 3" key="1">
    <citation type="submission" date="2019-08" db="EMBL/GenBank/DDBJ databases">
        <title>Draft genome sequences of two oriental melons (Cucumis melo L. var makuwa).</title>
        <authorList>
            <person name="Kwon S.-Y."/>
        </authorList>
    </citation>
    <scope>NUCLEOTIDE SEQUENCE [LARGE SCALE GENOMIC DNA]</scope>
    <source>
        <strain evidence="3">cv. Chang Bougi</strain>
        <tissue evidence="2">Leaf</tissue>
    </source>
</reference>
<sequence length="190" mass="21814">MNEVMRRLSSGGCRRKRRGGCSRSCCRRIRRDAEVIRRWSSSSSKVSSSKRRGGDTEGNGARRWPFAMRKKKNESHASRDFDKEKSGQTVGKKLKRPRSITHTLERRRSDRTLVKTSWRFAKSFSMDLTQPGSDDEENEGEALHLREREIKETSPLPDTLHHSNVDYEEATTPLPSSHVNATIHPQAKRP</sequence>
<dbReference type="AlphaFoldDB" id="A0A5D3BZI8"/>
<accession>A0A5D3BZI8</accession>
<organism evidence="2 3">
    <name type="scientific">Cucumis melo var. makuwa</name>
    <name type="common">Oriental melon</name>
    <dbReference type="NCBI Taxonomy" id="1194695"/>
    <lineage>
        <taxon>Eukaryota</taxon>
        <taxon>Viridiplantae</taxon>
        <taxon>Streptophyta</taxon>
        <taxon>Embryophyta</taxon>
        <taxon>Tracheophyta</taxon>
        <taxon>Spermatophyta</taxon>
        <taxon>Magnoliopsida</taxon>
        <taxon>eudicotyledons</taxon>
        <taxon>Gunneridae</taxon>
        <taxon>Pentapetalae</taxon>
        <taxon>rosids</taxon>
        <taxon>fabids</taxon>
        <taxon>Cucurbitales</taxon>
        <taxon>Cucurbitaceae</taxon>
        <taxon>Benincaseae</taxon>
        <taxon>Cucumis</taxon>
    </lineage>
</organism>
<feature type="compositionally biased region" description="Basic and acidic residues" evidence="1">
    <location>
        <begin position="74"/>
        <end position="86"/>
    </location>
</feature>
<feature type="region of interest" description="Disordered" evidence="1">
    <location>
        <begin position="126"/>
        <end position="190"/>
    </location>
</feature>
<evidence type="ECO:0000256" key="1">
    <source>
        <dbReference type="SAM" id="MobiDB-lite"/>
    </source>
</evidence>
<evidence type="ECO:0000313" key="3">
    <source>
        <dbReference type="Proteomes" id="UP000321947"/>
    </source>
</evidence>
<feature type="compositionally biased region" description="Basic residues" evidence="1">
    <location>
        <begin position="13"/>
        <end position="23"/>
    </location>
</feature>